<evidence type="ECO:0008006" key="3">
    <source>
        <dbReference type="Google" id="ProtNLM"/>
    </source>
</evidence>
<sequence>MDFHALITERSDQVLTTLLDGAPAHHGGHRGVMTKVRTAVVCYLNPDSRWRGDPVALAAADDWLAELEALQADGGLFSSGDNLASPPDSSFTINDVAQVRSLIEAATDGPDGTVHALANLADRLAVICDRIAPALVAGGVHTPNHRWEIGAALARLHELSPNAEVLARLRAWLAEGVDVDGDGLYSERSANYAAHVSNPCLIAIARVLQAPDLLDVVHRNLHAYAVLTDPDGIVETVFSRRQDQKTTTFGAAAFAMQARRFALARDCAGCADFARLAQDGTGLDAVGALAEVLAEPALAGELPDVPLVDESGTGTGSGPGRTPGWGAPLVFGGAGLAVWRSVARTLTVYGGSDVPHMGRVASGLACNPTFVRLRSGAAVLESVRLSRDFFGMGPFRSHGLRLSDGDAELSDVLTTGYYQPIDPLLADPDGHYDLEFEGRFAAAMSFSERARDRVRMGTLVRVRPRPGGFELTVGFEGLTTAFAIELAFRPGGTVAGARELGADAYELVAGTGSYTVGSDTLTFGPGNGSGADRPAEYHPGEAYTFLGGTDALTGPRVYITGRTSEPVTLAVGS</sequence>
<protein>
    <recommendedName>
        <fullName evidence="3">Heparinase</fullName>
    </recommendedName>
</protein>
<evidence type="ECO:0000313" key="2">
    <source>
        <dbReference type="Proteomes" id="UP000419743"/>
    </source>
</evidence>
<evidence type="ECO:0000313" key="1">
    <source>
        <dbReference type="EMBL" id="VZO40312.1"/>
    </source>
</evidence>
<name>A0A7M4DS68_9MICO</name>
<dbReference type="EMBL" id="CACRYJ010000068">
    <property type="protein sequence ID" value="VZO40312.1"/>
    <property type="molecule type" value="Genomic_DNA"/>
</dbReference>
<organism evidence="1 2">
    <name type="scientific">Occultella aeris</name>
    <dbReference type="NCBI Taxonomy" id="2761496"/>
    <lineage>
        <taxon>Bacteria</taxon>
        <taxon>Bacillati</taxon>
        <taxon>Actinomycetota</taxon>
        <taxon>Actinomycetes</taxon>
        <taxon>Micrococcales</taxon>
        <taxon>Ruaniaceae</taxon>
        <taxon>Occultella</taxon>
    </lineage>
</organism>
<dbReference type="RefSeq" id="WP_156743568.1">
    <property type="nucleotide sequence ID" value="NZ_CACRYJ010000068.1"/>
</dbReference>
<proteinExistence type="predicted"/>
<accession>A0A7M4DS68</accession>
<dbReference type="Proteomes" id="UP000419743">
    <property type="component" value="Unassembled WGS sequence"/>
</dbReference>
<comment type="caution">
    <text evidence="1">The sequence shown here is derived from an EMBL/GenBank/DDBJ whole genome shotgun (WGS) entry which is preliminary data.</text>
</comment>
<keyword evidence="2" id="KW-1185">Reference proteome</keyword>
<dbReference type="AlphaFoldDB" id="A0A7M4DS68"/>
<gene>
    <name evidence="1" type="ORF">HALOF300_05016</name>
</gene>
<reference evidence="1 2" key="1">
    <citation type="submission" date="2019-11" db="EMBL/GenBank/DDBJ databases">
        <authorList>
            <person name="Criscuolo A."/>
        </authorList>
    </citation>
    <scope>NUCLEOTIDE SEQUENCE [LARGE SCALE GENOMIC DNA]</scope>
    <source>
        <strain evidence="1">CIP111667</strain>
    </source>
</reference>